<dbReference type="HOGENOM" id="CLU_113772_0_0_1"/>
<evidence type="ECO:0000256" key="2">
    <source>
        <dbReference type="RuleBase" id="RU003696"/>
    </source>
</evidence>
<dbReference type="PANTHER" id="PTHR11955">
    <property type="entry name" value="FATTY ACID BINDING PROTEIN"/>
    <property type="match status" value="1"/>
</dbReference>
<accession>H2ZG76</accession>
<reference evidence="4" key="3">
    <citation type="submission" date="2025-09" db="UniProtKB">
        <authorList>
            <consortium name="Ensembl"/>
        </authorList>
    </citation>
    <scope>IDENTIFICATION</scope>
</reference>
<name>H2ZG76_CIOSA</name>
<dbReference type="InterPro" id="IPR000463">
    <property type="entry name" value="Fatty_acid-bd"/>
</dbReference>
<dbReference type="InterPro" id="IPR000566">
    <property type="entry name" value="Lipocln_cytosolic_FA-bd_dom"/>
</dbReference>
<keyword evidence="2" id="KW-0813">Transport</keyword>
<feature type="domain" description="Cytosolic fatty-acid binding proteins" evidence="3">
    <location>
        <begin position="7"/>
        <end position="24"/>
    </location>
</feature>
<dbReference type="Pfam" id="PF00061">
    <property type="entry name" value="Lipocalin"/>
    <property type="match status" value="1"/>
</dbReference>
<dbReference type="FunFam" id="2.40.128.20:FF:000001">
    <property type="entry name" value="Fatty acid-binding protein, adipocyte"/>
    <property type="match status" value="1"/>
</dbReference>
<dbReference type="PROSITE" id="PS00214">
    <property type="entry name" value="FABP"/>
    <property type="match status" value="1"/>
</dbReference>
<dbReference type="InParanoid" id="H2ZG76"/>
<dbReference type="AlphaFoldDB" id="H2ZG76"/>
<dbReference type="STRING" id="51511.ENSCSAVP00000016592"/>
<dbReference type="GO" id="GO:0008289">
    <property type="term" value="F:lipid binding"/>
    <property type="evidence" value="ECO:0007669"/>
    <property type="project" value="InterPro"/>
</dbReference>
<dbReference type="OMA" id="NTEINCK"/>
<evidence type="ECO:0000313" key="5">
    <source>
        <dbReference type="Proteomes" id="UP000007875"/>
    </source>
</evidence>
<comment type="similarity">
    <text evidence="1 2">Belongs to the calycin superfamily. Fatty-acid binding protein (FABP) family.</text>
</comment>
<proteinExistence type="inferred from homology"/>
<dbReference type="Gene3D" id="2.40.128.20">
    <property type="match status" value="1"/>
</dbReference>
<organism evidence="4 5">
    <name type="scientific">Ciona savignyi</name>
    <name type="common">Pacific transparent sea squirt</name>
    <dbReference type="NCBI Taxonomy" id="51511"/>
    <lineage>
        <taxon>Eukaryota</taxon>
        <taxon>Metazoa</taxon>
        <taxon>Chordata</taxon>
        <taxon>Tunicata</taxon>
        <taxon>Ascidiacea</taxon>
        <taxon>Phlebobranchia</taxon>
        <taxon>Cionidae</taxon>
        <taxon>Ciona</taxon>
    </lineage>
</organism>
<dbReference type="InterPro" id="IPR012674">
    <property type="entry name" value="Calycin"/>
</dbReference>
<dbReference type="InterPro" id="IPR031259">
    <property type="entry name" value="ILBP"/>
</dbReference>
<dbReference type="SUPFAM" id="SSF50814">
    <property type="entry name" value="Lipocalins"/>
    <property type="match status" value="1"/>
</dbReference>
<keyword evidence="5" id="KW-1185">Reference proteome</keyword>
<protein>
    <recommendedName>
        <fullName evidence="3">Cytosolic fatty-acid binding proteins domain-containing protein</fullName>
    </recommendedName>
</protein>
<evidence type="ECO:0000313" key="4">
    <source>
        <dbReference type="Ensembl" id="ENSCSAVP00000016592.1"/>
    </source>
</evidence>
<dbReference type="Ensembl" id="ENSCSAVT00000016773.1">
    <property type="protein sequence ID" value="ENSCSAVP00000016592.1"/>
    <property type="gene ID" value="ENSCSAVG00000009756.1"/>
</dbReference>
<reference evidence="5" key="1">
    <citation type="submission" date="2003-08" db="EMBL/GenBank/DDBJ databases">
        <authorList>
            <person name="Birren B."/>
            <person name="Nusbaum C."/>
            <person name="Abebe A."/>
            <person name="Abouelleil A."/>
            <person name="Adekoya E."/>
            <person name="Ait-zahra M."/>
            <person name="Allen N."/>
            <person name="Allen T."/>
            <person name="An P."/>
            <person name="Anderson M."/>
            <person name="Anderson S."/>
            <person name="Arachchi H."/>
            <person name="Armbruster J."/>
            <person name="Bachantsang P."/>
            <person name="Baldwin J."/>
            <person name="Barry A."/>
            <person name="Bayul T."/>
            <person name="Blitshsteyn B."/>
            <person name="Bloom T."/>
            <person name="Blye J."/>
            <person name="Boguslavskiy L."/>
            <person name="Borowsky M."/>
            <person name="Boukhgalter B."/>
            <person name="Brunache A."/>
            <person name="Butler J."/>
            <person name="Calixte N."/>
            <person name="Calvo S."/>
            <person name="Camarata J."/>
            <person name="Campo K."/>
            <person name="Chang J."/>
            <person name="Cheshatsang Y."/>
            <person name="Citroen M."/>
            <person name="Collymore A."/>
            <person name="Considine T."/>
            <person name="Cook A."/>
            <person name="Cooke P."/>
            <person name="Corum B."/>
            <person name="Cuomo C."/>
            <person name="David R."/>
            <person name="Dawoe T."/>
            <person name="Degray S."/>
            <person name="Dodge S."/>
            <person name="Dooley K."/>
            <person name="Dorje P."/>
            <person name="Dorjee K."/>
            <person name="Dorris L."/>
            <person name="Duffey N."/>
            <person name="Dupes A."/>
            <person name="Elkins T."/>
            <person name="Engels R."/>
            <person name="Erickson J."/>
            <person name="Farina A."/>
            <person name="Faro S."/>
            <person name="Ferreira P."/>
            <person name="Fischer H."/>
            <person name="Fitzgerald M."/>
            <person name="Foley K."/>
            <person name="Gage D."/>
            <person name="Galagan J."/>
            <person name="Gearin G."/>
            <person name="Gnerre S."/>
            <person name="Gnirke A."/>
            <person name="Goyette A."/>
            <person name="Graham J."/>
            <person name="Grandbois E."/>
            <person name="Gyaltsen K."/>
            <person name="Hafez N."/>
            <person name="Hagopian D."/>
            <person name="Hagos B."/>
            <person name="Hall J."/>
            <person name="Hatcher B."/>
            <person name="Heller A."/>
            <person name="Higgins H."/>
            <person name="Honan T."/>
            <person name="Horn A."/>
            <person name="Houde N."/>
            <person name="Hughes L."/>
            <person name="Hulme W."/>
            <person name="Husby E."/>
            <person name="Iliev I."/>
            <person name="Jaffe D."/>
            <person name="Jones C."/>
            <person name="Kamal M."/>
            <person name="Kamat A."/>
            <person name="Kamvysselis M."/>
            <person name="Karlsson E."/>
            <person name="Kells C."/>
            <person name="Kieu A."/>
            <person name="Kisner P."/>
            <person name="Kodira C."/>
            <person name="Kulbokas E."/>
            <person name="Labutti K."/>
            <person name="Lama D."/>
            <person name="Landers T."/>
            <person name="Leger J."/>
            <person name="Levine S."/>
            <person name="Lewis D."/>
            <person name="Lewis T."/>
            <person name="Lindblad-toh K."/>
            <person name="Liu X."/>
            <person name="Lokyitsang T."/>
            <person name="Lokyitsang Y."/>
            <person name="Lucien O."/>
            <person name="Lui A."/>
            <person name="Ma L.J."/>
            <person name="Mabbitt R."/>
            <person name="Macdonald J."/>
            <person name="Maclean C."/>
            <person name="Major J."/>
            <person name="Manning J."/>
            <person name="Marabella R."/>
            <person name="Maru K."/>
            <person name="Matthews C."/>
            <person name="Mauceli E."/>
            <person name="Mccarthy M."/>
            <person name="Mcdonough S."/>
            <person name="Mcghee T."/>
            <person name="Meldrim J."/>
            <person name="Meneus L."/>
            <person name="Mesirov J."/>
            <person name="Mihalev A."/>
            <person name="Mihova T."/>
            <person name="Mikkelsen T."/>
            <person name="Mlenga V."/>
            <person name="Moru K."/>
            <person name="Mozes J."/>
            <person name="Mulrain L."/>
            <person name="Munson G."/>
            <person name="Naylor J."/>
            <person name="Newes C."/>
            <person name="Nguyen C."/>
            <person name="Nguyen N."/>
            <person name="Nguyen T."/>
            <person name="Nicol R."/>
            <person name="Nielsen C."/>
            <person name="Nizzari M."/>
            <person name="Norbu C."/>
            <person name="Norbu N."/>
            <person name="O'donnell P."/>
            <person name="Okoawo O."/>
            <person name="O'leary S."/>
            <person name="Omotosho B."/>
            <person name="O'neill K."/>
            <person name="Osman S."/>
            <person name="Parker S."/>
            <person name="Perrin D."/>
            <person name="Phunkhang P."/>
            <person name="Piqani B."/>
            <person name="Purcell S."/>
            <person name="Rachupka T."/>
            <person name="Ramasamy U."/>
            <person name="Rameau R."/>
            <person name="Ray V."/>
            <person name="Raymond C."/>
            <person name="Retta R."/>
            <person name="Richardson S."/>
            <person name="Rise C."/>
            <person name="Rodriguez J."/>
            <person name="Rogers J."/>
            <person name="Rogov P."/>
            <person name="Rutman M."/>
            <person name="Schupbach R."/>
            <person name="Seaman C."/>
            <person name="Settipalli S."/>
            <person name="Sharpe T."/>
            <person name="Sheridan J."/>
            <person name="Sherpa N."/>
            <person name="Shi J."/>
            <person name="Smirnov S."/>
            <person name="Smith C."/>
            <person name="Sougnez C."/>
            <person name="Spencer B."/>
            <person name="Stalker J."/>
            <person name="Stange-thomann N."/>
            <person name="Stavropoulos S."/>
            <person name="Stetson K."/>
            <person name="Stone C."/>
            <person name="Stone S."/>
            <person name="Stubbs M."/>
            <person name="Talamas J."/>
            <person name="Tchuinga P."/>
            <person name="Tenzing P."/>
            <person name="Tesfaye S."/>
            <person name="Theodore J."/>
            <person name="Thoulutsang Y."/>
            <person name="Topham K."/>
            <person name="Towey S."/>
            <person name="Tsamla T."/>
            <person name="Tsomo N."/>
            <person name="Vallee D."/>
            <person name="Vassiliev H."/>
            <person name="Venkataraman V."/>
            <person name="Vinson J."/>
            <person name="Vo A."/>
            <person name="Wade C."/>
            <person name="Wang S."/>
            <person name="Wangchuk T."/>
            <person name="Wangdi T."/>
            <person name="Whittaker C."/>
            <person name="Wilkinson J."/>
            <person name="Wu Y."/>
            <person name="Wyman D."/>
            <person name="Yadav S."/>
            <person name="Yang S."/>
            <person name="Yang X."/>
            <person name="Yeager S."/>
            <person name="Yee E."/>
            <person name="Young G."/>
            <person name="Zainoun J."/>
            <person name="Zembeck L."/>
            <person name="Zimmer A."/>
            <person name="Zody M."/>
            <person name="Lander E."/>
        </authorList>
    </citation>
    <scope>NUCLEOTIDE SEQUENCE [LARGE SCALE GENOMIC DNA]</scope>
</reference>
<sequence>MTEAWNGTYKMKSSENFDEYMKALGVNFALRKLGNLAKPVLTVTVDGKDFYMKSESTVRTIETRCTIGVQFEEKTPDGRACKSIMTWDGTKMVHTQKWEDKQTVITRYMKDGCLEMDLEIDGIKAHRVYEKTA</sequence>
<dbReference type="PRINTS" id="PR00178">
    <property type="entry name" value="FATTYACIDBP"/>
</dbReference>
<dbReference type="GeneTree" id="ENSGT00940000156713"/>
<dbReference type="Proteomes" id="UP000007875">
    <property type="component" value="Unassembled WGS sequence"/>
</dbReference>
<reference evidence="4" key="2">
    <citation type="submission" date="2025-08" db="UniProtKB">
        <authorList>
            <consortium name="Ensembl"/>
        </authorList>
    </citation>
    <scope>IDENTIFICATION</scope>
</reference>
<evidence type="ECO:0000259" key="3">
    <source>
        <dbReference type="PROSITE" id="PS00214"/>
    </source>
</evidence>
<dbReference type="eggNOG" id="KOG4015">
    <property type="taxonomic scope" value="Eukaryota"/>
</dbReference>
<dbReference type="FunCoup" id="H2ZG76">
    <property type="interactions" value="1"/>
</dbReference>
<evidence type="ECO:0000256" key="1">
    <source>
        <dbReference type="ARBA" id="ARBA00008390"/>
    </source>
</evidence>